<keyword evidence="3" id="KW-1185">Reference proteome</keyword>
<accession>A0AAE0GP53</accession>
<dbReference type="Proteomes" id="UP001190700">
    <property type="component" value="Unassembled WGS sequence"/>
</dbReference>
<feature type="region of interest" description="Disordered" evidence="1">
    <location>
        <begin position="1"/>
        <end position="27"/>
    </location>
</feature>
<evidence type="ECO:0000256" key="1">
    <source>
        <dbReference type="SAM" id="MobiDB-lite"/>
    </source>
</evidence>
<reference evidence="2 3" key="1">
    <citation type="journal article" date="2015" name="Genome Biol. Evol.">
        <title>Comparative Genomics of a Bacterivorous Green Alga Reveals Evolutionary Causalities and Consequences of Phago-Mixotrophic Mode of Nutrition.</title>
        <authorList>
            <person name="Burns J.A."/>
            <person name="Paasch A."/>
            <person name="Narechania A."/>
            <person name="Kim E."/>
        </authorList>
    </citation>
    <scope>NUCLEOTIDE SEQUENCE [LARGE SCALE GENOMIC DNA]</scope>
    <source>
        <strain evidence="2 3">PLY_AMNH</strain>
    </source>
</reference>
<proteinExistence type="predicted"/>
<evidence type="ECO:0000313" key="3">
    <source>
        <dbReference type="Proteomes" id="UP001190700"/>
    </source>
</evidence>
<gene>
    <name evidence="2" type="ORF">CYMTET_10568</name>
</gene>
<protein>
    <submittedName>
        <fullName evidence="2">Uncharacterized protein</fullName>
    </submittedName>
</protein>
<comment type="caution">
    <text evidence="2">The sequence shown here is derived from an EMBL/GenBank/DDBJ whole genome shotgun (WGS) entry which is preliminary data.</text>
</comment>
<sequence length="174" mass="19824">MKETLQKLERLHPAGTGRGREVGEDRRRELQGQALELDERMFADVMRHLPQALGPGSSQWRWEHLWAIHISGGRDALLEMCNHLVAGRAQRRQHAKSFRARFCGRRRDDEHDGLRAVQVGVAVKGGADLCVHTVQAAFDQHPEWVYGKADAKNAFNAVHREAMFEAVERDFPEL</sequence>
<dbReference type="EMBL" id="LGRX02003765">
    <property type="protein sequence ID" value="KAK3281653.1"/>
    <property type="molecule type" value="Genomic_DNA"/>
</dbReference>
<organism evidence="2 3">
    <name type="scientific">Cymbomonas tetramitiformis</name>
    <dbReference type="NCBI Taxonomy" id="36881"/>
    <lineage>
        <taxon>Eukaryota</taxon>
        <taxon>Viridiplantae</taxon>
        <taxon>Chlorophyta</taxon>
        <taxon>Pyramimonadophyceae</taxon>
        <taxon>Pyramimonadales</taxon>
        <taxon>Pyramimonadaceae</taxon>
        <taxon>Cymbomonas</taxon>
    </lineage>
</organism>
<dbReference type="AlphaFoldDB" id="A0AAE0GP53"/>
<evidence type="ECO:0000313" key="2">
    <source>
        <dbReference type="EMBL" id="KAK3281653.1"/>
    </source>
</evidence>
<name>A0AAE0GP53_9CHLO</name>